<dbReference type="GO" id="GO:0006508">
    <property type="term" value="P:proteolysis"/>
    <property type="evidence" value="ECO:0007669"/>
    <property type="project" value="UniProtKB-UniRule"/>
</dbReference>
<comment type="function">
    <text evidence="1">Broad specificity carboxypetidase that releases amino acids sequentially from the C-terminus, including neutral, aromatic, polar and basic residues.</text>
</comment>
<name>A0A2S8FLZ0_9BACT</name>
<comment type="caution">
    <text evidence="4">The sequence shown here is derived from an EMBL/GenBank/DDBJ whole genome shotgun (WGS) entry which is preliminary data.</text>
</comment>
<feature type="active site" description="Proton donor/acceptor" evidence="3">
    <location>
        <position position="269"/>
    </location>
</feature>
<keyword evidence="2" id="KW-0862">Zinc</keyword>
<comment type="cofactor">
    <cofactor evidence="2">
        <name>Zn(2+)</name>
        <dbReference type="ChEBI" id="CHEBI:29105"/>
    </cofactor>
    <text evidence="2">Binds 1 zinc ion per subunit.</text>
</comment>
<dbReference type="PANTHER" id="PTHR34217:SF1">
    <property type="entry name" value="CARBOXYPEPTIDASE 1"/>
    <property type="match status" value="1"/>
</dbReference>
<sequence length="506" mass="57138">MADHQQIFDQLCDHYRETAKLENINSLLGWDERVLLPESAGAYRADQITLLSGIIHDRNTDPKIGAWLEELHESALSEQPNSPTEATIRRIKSDYLKQVKLPKRLVEEFSHARIIGQQTWVKARAEDNFGTFEPILDKLISLSREMAEAIGYQGEQYDALLDFYEPEAKTAQVRGVLETLKDQLVPLVAEIKESGRTPNMEILKRHYPIAQQEILGKSAASQIGFDFSAGRLDVTHHPFCTTIGPYDIRITTRYDENFFPSAFFSTLHEAGHGLYEQGLPKNWFGLPPGNAASLGIHESQSRLWENIVGRSYAFWSHFYGDAKKLFPEALSDVPMGDFHFAINEVTPSLIRVEADEATYNLHIIIRFELEQALLSGDLQVKDLPGAWNEKYTQQLGITPTSDADGCLQDVHWSAGLMGYFPTYSLGNIYSAQLLEQAREDLGDLDGMFAAGEFMPLLDWLRENVHQHGECYPGAELVERVCGDPIDSKPLIRYLRAKLGPLYGIEH</sequence>
<dbReference type="AlphaFoldDB" id="A0A2S8FLZ0"/>
<dbReference type="PROSITE" id="PS52034">
    <property type="entry name" value="PEPTIDASE_M32"/>
    <property type="match status" value="1"/>
</dbReference>
<evidence type="ECO:0000313" key="4">
    <source>
        <dbReference type="EMBL" id="PQO33181.1"/>
    </source>
</evidence>
<comment type="catalytic activity">
    <reaction evidence="1">
        <text>Release of a C-terminal amino acid with broad specificity, except for -Pro.</text>
        <dbReference type="EC" id="3.4.17.19"/>
    </reaction>
</comment>
<keyword evidence="1 4" id="KW-0121">Carboxypeptidase</keyword>
<dbReference type="RefSeq" id="WP_105352681.1">
    <property type="nucleotide sequence ID" value="NZ_PUIA01000035.1"/>
</dbReference>
<dbReference type="PIRSF" id="PIRSF006615">
    <property type="entry name" value="Zn_crbxpep_Taq"/>
    <property type="match status" value="1"/>
</dbReference>
<dbReference type="OrthoDB" id="9772308at2"/>
<dbReference type="PANTHER" id="PTHR34217">
    <property type="entry name" value="METAL-DEPENDENT CARBOXYPEPTIDASE"/>
    <property type="match status" value="1"/>
</dbReference>
<dbReference type="CDD" id="cd06460">
    <property type="entry name" value="M32_Taq"/>
    <property type="match status" value="1"/>
</dbReference>
<evidence type="ECO:0000256" key="3">
    <source>
        <dbReference type="PIRSR" id="PIRSR006615-2"/>
    </source>
</evidence>
<dbReference type="GO" id="GO:0004181">
    <property type="term" value="F:metallocarboxypeptidase activity"/>
    <property type="evidence" value="ECO:0007669"/>
    <property type="project" value="UniProtKB-UniRule"/>
</dbReference>
<protein>
    <recommendedName>
        <fullName evidence="1">Metal-dependent carboxypeptidase</fullName>
        <ecNumber evidence="1">3.4.17.19</ecNumber>
    </recommendedName>
</protein>
<keyword evidence="1" id="KW-0378">Hydrolase</keyword>
<feature type="binding site" evidence="2">
    <location>
        <position position="298"/>
    </location>
    <ligand>
        <name>Zn(2+)</name>
        <dbReference type="ChEBI" id="CHEBI:29105"/>
        <note>catalytic</note>
    </ligand>
</feature>
<reference evidence="4 5" key="1">
    <citation type="submission" date="2018-02" db="EMBL/GenBank/DDBJ databases">
        <title>Comparative genomes isolates from brazilian mangrove.</title>
        <authorList>
            <person name="Araujo J.E."/>
            <person name="Taketani R.G."/>
            <person name="Silva M.C.P."/>
            <person name="Loureco M.V."/>
            <person name="Andreote F.D."/>
        </authorList>
    </citation>
    <scope>NUCLEOTIDE SEQUENCE [LARGE SCALE GENOMIC DNA]</scope>
    <source>
        <strain evidence="4 5">HEX-2 MGV</strain>
    </source>
</reference>
<dbReference type="Gene3D" id="1.10.1370.30">
    <property type="match status" value="1"/>
</dbReference>
<comment type="similarity">
    <text evidence="1">Belongs to the peptidase M32 family.</text>
</comment>
<keyword evidence="1 2" id="KW-0479">Metal-binding</keyword>
<dbReference type="EC" id="3.4.17.19" evidence="1"/>
<dbReference type="EMBL" id="PUIA01000035">
    <property type="protein sequence ID" value="PQO33181.1"/>
    <property type="molecule type" value="Genomic_DNA"/>
</dbReference>
<organism evidence="4 5">
    <name type="scientific">Blastopirellula marina</name>
    <dbReference type="NCBI Taxonomy" id="124"/>
    <lineage>
        <taxon>Bacteria</taxon>
        <taxon>Pseudomonadati</taxon>
        <taxon>Planctomycetota</taxon>
        <taxon>Planctomycetia</taxon>
        <taxon>Pirellulales</taxon>
        <taxon>Pirellulaceae</taxon>
        <taxon>Blastopirellula</taxon>
    </lineage>
</organism>
<dbReference type="Proteomes" id="UP000240009">
    <property type="component" value="Unassembled WGS sequence"/>
</dbReference>
<feature type="binding site" evidence="2">
    <location>
        <position position="268"/>
    </location>
    <ligand>
        <name>Zn(2+)</name>
        <dbReference type="ChEBI" id="CHEBI:29105"/>
        <note>catalytic</note>
    </ligand>
</feature>
<dbReference type="SUPFAM" id="SSF55486">
    <property type="entry name" value="Metalloproteases ('zincins'), catalytic domain"/>
    <property type="match status" value="1"/>
</dbReference>
<accession>A0A2S8FLZ0</accession>
<evidence type="ECO:0000256" key="2">
    <source>
        <dbReference type="PIRSR" id="PIRSR006615-1"/>
    </source>
</evidence>
<dbReference type="PRINTS" id="PR00998">
    <property type="entry name" value="CRBOXYPTASET"/>
</dbReference>
<dbReference type="InterPro" id="IPR001333">
    <property type="entry name" value="Peptidase_M32_Taq"/>
</dbReference>
<dbReference type="GO" id="GO:0046872">
    <property type="term" value="F:metal ion binding"/>
    <property type="evidence" value="ECO:0007669"/>
    <property type="project" value="UniProtKB-KW"/>
</dbReference>
<feature type="binding site" evidence="2">
    <location>
        <position position="272"/>
    </location>
    <ligand>
        <name>Zn(2+)</name>
        <dbReference type="ChEBI" id="CHEBI:29105"/>
        <note>catalytic</note>
    </ligand>
</feature>
<proteinExistence type="inferred from homology"/>
<keyword evidence="1" id="KW-0482">Metalloprotease</keyword>
<gene>
    <name evidence="4" type="ORF">C5Y96_10005</name>
</gene>
<keyword evidence="1" id="KW-0645">Protease</keyword>
<dbReference type="Pfam" id="PF02074">
    <property type="entry name" value="Peptidase_M32"/>
    <property type="match status" value="1"/>
</dbReference>
<evidence type="ECO:0000313" key="5">
    <source>
        <dbReference type="Proteomes" id="UP000240009"/>
    </source>
</evidence>
<evidence type="ECO:0000256" key="1">
    <source>
        <dbReference type="PIRNR" id="PIRNR006615"/>
    </source>
</evidence>